<accession>A0ABT3R7X5</accession>
<feature type="domain" description="Carbohydrate kinase FGGY N-terminal" evidence="4">
    <location>
        <begin position="8"/>
        <end position="241"/>
    </location>
</feature>
<dbReference type="InterPro" id="IPR050406">
    <property type="entry name" value="FGGY_Carb_Kinase"/>
</dbReference>
<reference evidence="6 7" key="1">
    <citation type="journal article" date="2016" name="Int. J. Syst. Evol. Microbiol.">
        <title>Labrenzia salina sp. nov., isolated from the rhizosphere of the halophyte Arthrocnemum macrostachyum.</title>
        <authorList>
            <person name="Camacho M."/>
            <person name="Redondo-Gomez S."/>
            <person name="Rodriguez-Llorente I."/>
            <person name="Rohde M."/>
            <person name="Sproer C."/>
            <person name="Schumann P."/>
            <person name="Klenk H.P."/>
            <person name="Montero-Calasanz M.D.C."/>
        </authorList>
    </citation>
    <scope>NUCLEOTIDE SEQUENCE [LARGE SCALE GENOMIC DNA]</scope>
    <source>
        <strain evidence="6 7">DSM 29163</strain>
    </source>
</reference>
<organism evidence="6 7">
    <name type="scientific">Roseibium salinum</name>
    <dbReference type="NCBI Taxonomy" id="1604349"/>
    <lineage>
        <taxon>Bacteria</taxon>
        <taxon>Pseudomonadati</taxon>
        <taxon>Pseudomonadota</taxon>
        <taxon>Alphaproteobacteria</taxon>
        <taxon>Hyphomicrobiales</taxon>
        <taxon>Stappiaceae</taxon>
        <taxon>Roseibium</taxon>
    </lineage>
</organism>
<keyword evidence="3 6" id="KW-0418">Kinase</keyword>
<dbReference type="InterPro" id="IPR018484">
    <property type="entry name" value="FGGY_N"/>
</dbReference>
<dbReference type="PANTHER" id="PTHR43095:SF5">
    <property type="entry name" value="XYLULOSE KINASE"/>
    <property type="match status" value="1"/>
</dbReference>
<dbReference type="PANTHER" id="PTHR43095">
    <property type="entry name" value="SUGAR KINASE"/>
    <property type="match status" value="1"/>
</dbReference>
<dbReference type="Proteomes" id="UP001300261">
    <property type="component" value="Unassembled WGS sequence"/>
</dbReference>
<dbReference type="Gene3D" id="3.30.420.40">
    <property type="match status" value="2"/>
</dbReference>
<evidence type="ECO:0000256" key="1">
    <source>
        <dbReference type="ARBA" id="ARBA00009156"/>
    </source>
</evidence>
<evidence type="ECO:0000256" key="3">
    <source>
        <dbReference type="ARBA" id="ARBA00022777"/>
    </source>
</evidence>
<feature type="domain" description="Carbohydrate kinase FGGY C-terminal" evidence="5">
    <location>
        <begin position="250"/>
        <end position="426"/>
    </location>
</feature>
<comment type="caution">
    <text evidence="6">The sequence shown here is derived from an EMBL/GenBank/DDBJ whole genome shotgun (WGS) entry which is preliminary data.</text>
</comment>
<dbReference type="InterPro" id="IPR049382">
    <property type="entry name" value="FGGY_C_2"/>
</dbReference>
<name>A0ABT3R7X5_9HYPH</name>
<dbReference type="InterPro" id="IPR043129">
    <property type="entry name" value="ATPase_NBD"/>
</dbReference>
<proteinExistence type="inferred from homology"/>
<dbReference type="CDD" id="cd07772">
    <property type="entry name" value="ASKHA_NBD_FGGY_NaCK-like"/>
    <property type="match status" value="1"/>
</dbReference>
<comment type="similarity">
    <text evidence="1">Belongs to the FGGY kinase family.</text>
</comment>
<gene>
    <name evidence="6" type="ORF">ON753_23285</name>
</gene>
<dbReference type="Pfam" id="PF21546">
    <property type="entry name" value="FGGY_C_2"/>
    <property type="match status" value="1"/>
</dbReference>
<dbReference type="GO" id="GO:0016301">
    <property type="term" value="F:kinase activity"/>
    <property type="evidence" value="ECO:0007669"/>
    <property type="project" value="UniProtKB-KW"/>
</dbReference>
<dbReference type="SUPFAM" id="SSF53067">
    <property type="entry name" value="Actin-like ATPase domain"/>
    <property type="match status" value="1"/>
</dbReference>
<dbReference type="EMBL" id="JAPEVI010000003">
    <property type="protein sequence ID" value="MCX2725249.1"/>
    <property type="molecule type" value="Genomic_DNA"/>
</dbReference>
<dbReference type="RefSeq" id="WP_265966016.1">
    <property type="nucleotide sequence ID" value="NZ_JAPEVI010000003.1"/>
</dbReference>
<keyword evidence="2" id="KW-0808">Transferase</keyword>
<keyword evidence="7" id="KW-1185">Reference proteome</keyword>
<evidence type="ECO:0000256" key="2">
    <source>
        <dbReference type="ARBA" id="ARBA00022679"/>
    </source>
</evidence>
<evidence type="ECO:0000259" key="4">
    <source>
        <dbReference type="Pfam" id="PF00370"/>
    </source>
</evidence>
<evidence type="ECO:0000259" key="5">
    <source>
        <dbReference type="Pfam" id="PF21546"/>
    </source>
</evidence>
<evidence type="ECO:0000313" key="6">
    <source>
        <dbReference type="EMBL" id="MCX2725249.1"/>
    </source>
</evidence>
<dbReference type="Pfam" id="PF00370">
    <property type="entry name" value="FGGY_N"/>
    <property type="match status" value="1"/>
</dbReference>
<protein>
    <submittedName>
        <fullName evidence="6">FGGY-family carbohydrate kinase</fullName>
    </submittedName>
</protein>
<evidence type="ECO:0000313" key="7">
    <source>
        <dbReference type="Proteomes" id="UP001300261"/>
    </source>
</evidence>
<sequence length="463" mass="49395">MTAVKHVGVIDIGKTNAKVAVVDVERQREIGVLTRPNQVLDAPPYPHYDLEGHWRFICDALGELHAVHGIDAISVTTHGASAVLLDSRGGLAAPMLDYEFGGPDSLAAEYDAVRPDFSETGSPRLGMGLNLGAQLFWLLKSDPGLLDRISAVVTYPQYWTYRLTGVLANEVTSLGCHTDLWCPSGNRYSSLVERLGLSGKMAPVMRAADRFGEILPEIAARTGLPAGIPVSCGIHDSNASLYPHLLKRQSPFSVVSTGTWVIALSIGGEAASLDPDRDTLINVNAFGHPVPSARFMGGREFEIVLNGHGRECSQEDVAGVLEKDIMLFPAVDPRSGPFQGRQHRWRAGEASLSDGERYAALSFYLALTTGECLAMTGARGPVIVEGPFSQNRLYLDMLQAATGRLVEASEGSVTGTSVGAALLVADGGLKPVRVPAGGGEASIPDPRFRSYAAKWQASVSRHG</sequence>